<dbReference type="InterPro" id="IPR007046">
    <property type="entry name" value="RNA_pol_sigma_54_core-bd"/>
</dbReference>
<accession>A0ABR9XSX1</accession>
<dbReference type="PANTHER" id="PTHR32248:SF4">
    <property type="entry name" value="RNA POLYMERASE SIGMA-54 FACTOR"/>
    <property type="match status" value="1"/>
</dbReference>
<dbReference type="Proteomes" id="UP000619838">
    <property type="component" value="Unassembled WGS sequence"/>
</dbReference>
<feature type="compositionally biased region" description="Basic and acidic residues" evidence="9">
    <location>
        <begin position="88"/>
        <end position="99"/>
    </location>
</feature>
<dbReference type="EMBL" id="JADGII010000013">
    <property type="protein sequence ID" value="MBF0637155.1"/>
    <property type="molecule type" value="Genomic_DNA"/>
</dbReference>
<organism evidence="12 13">
    <name type="scientific">Prosthecochloris ethylica</name>
    <dbReference type="NCBI Taxonomy" id="2743976"/>
    <lineage>
        <taxon>Bacteria</taxon>
        <taxon>Pseudomonadati</taxon>
        <taxon>Chlorobiota</taxon>
        <taxon>Chlorobiia</taxon>
        <taxon>Chlorobiales</taxon>
        <taxon>Chlorobiaceae</taxon>
        <taxon>Prosthecochloris</taxon>
    </lineage>
</organism>
<evidence type="ECO:0000313" key="12">
    <source>
        <dbReference type="EMBL" id="MBF0637155.1"/>
    </source>
</evidence>
<dbReference type="InterPro" id="IPR038709">
    <property type="entry name" value="RpoN_core-bd_sf"/>
</dbReference>
<evidence type="ECO:0000256" key="2">
    <source>
        <dbReference type="ARBA" id="ARBA00022478"/>
    </source>
</evidence>
<keyword evidence="5" id="KW-0805">Transcription regulation</keyword>
<name>A0ABR9XSX1_9CHLB</name>
<feature type="domain" description="RNA polymerase sigma factor 54 DNA-binding" evidence="10">
    <location>
        <begin position="327"/>
        <end position="484"/>
    </location>
</feature>
<comment type="similarity">
    <text evidence="1">Belongs to the sigma-54 factor family.</text>
</comment>
<dbReference type="PRINTS" id="PR00045">
    <property type="entry name" value="SIGMA54FCT"/>
</dbReference>
<evidence type="ECO:0000256" key="6">
    <source>
        <dbReference type="ARBA" id="ARBA00023082"/>
    </source>
</evidence>
<keyword evidence="13" id="KW-1185">Reference proteome</keyword>
<evidence type="ECO:0000256" key="7">
    <source>
        <dbReference type="ARBA" id="ARBA00023125"/>
    </source>
</evidence>
<sequence>MPDITLQQSQRAQLSVQQILSSQLLQLPLQQLEQRIYDELQENPMLELVEEKDSSVAEQGDDDPDAEASPGEMFDSVERFEPSSSGSEHTRDEKSKEQDVSLPNFTVDRTPRDNFVQAVQHDSFEEGMLRELALKEGIGPHQLLIASEILGNLDEDGYLHDAPAMVQESLQANHGIDADDGEVIEMMHVIQRMDPPGIAVSDLRERLLVQLEVSTGGERSPAARHAATVLEEHFDDLLNNRHDKIVRRLHLTPAQLEEAVGVITSLDPHPFSAETGSGGYIVPDFIVTYEQGRLVAVLNDRSNLSVQVSDAYRDVLKNRSVPKQDRQFVRQKLNRAKEFSSAIAQRRHTLLKVIEALMQFQYGFFVAGPEKIVPLVMKDVAEKTGFDLSTISRAVNGKYVQTRFGTFELKYFFSGGMTTGEGEEMSTRIIKQHLKEMIEAEDSRKPLSDDRLAGMLEKKGIRIARRTVAKYREQMQIPVARLRKKIF</sequence>
<dbReference type="PROSITE" id="PS50044">
    <property type="entry name" value="SIGMA54_3"/>
    <property type="match status" value="1"/>
</dbReference>
<proteinExistence type="inferred from homology"/>
<keyword evidence="3" id="KW-0808">Transferase</keyword>
<dbReference type="NCBIfam" id="TIGR02395">
    <property type="entry name" value="rpoN_sigma"/>
    <property type="match status" value="1"/>
</dbReference>
<dbReference type="PROSITE" id="PS00718">
    <property type="entry name" value="SIGMA54_2"/>
    <property type="match status" value="1"/>
</dbReference>
<dbReference type="Pfam" id="PF04963">
    <property type="entry name" value="Sigma54_CBD"/>
    <property type="match status" value="1"/>
</dbReference>
<feature type="domain" description="RNA polymerase sigma factor 54 core-binding" evidence="11">
    <location>
        <begin position="119"/>
        <end position="312"/>
    </location>
</feature>
<protein>
    <submittedName>
        <fullName evidence="12">RNA polymerase factor sigma-54</fullName>
    </submittedName>
</protein>
<keyword evidence="7" id="KW-0238">DNA-binding</keyword>
<evidence type="ECO:0000259" key="10">
    <source>
        <dbReference type="Pfam" id="PF04552"/>
    </source>
</evidence>
<evidence type="ECO:0000256" key="1">
    <source>
        <dbReference type="ARBA" id="ARBA00008798"/>
    </source>
</evidence>
<dbReference type="PIRSF" id="PIRSF000774">
    <property type="entry name" value="RpoN"/>
    <property type="match status" value="1"/>
</dbReference>
<feature type="region of interest" description="Disordered" evidence="9">
    <location>
        <begin position="44"/>
        <end position="108"/>
    </location>
</feature>
<keyword evidence="8" id="KW-0804">Transcription</keyword>
<evidence type="ECO:0000256" key="9">
    <source>
        <dbReference type="SAM" id="MobiDB-lite"/>
    </source>
</evidence>
<keyword evidence="2" id="KW-0240">DNA-directed RNA polymerase</keyword>
<evidence type="ECO:0000259" key="11">
    <source>
        <dbReference type="Pfam" id="PF04963"/>
    </source>
</evidence>
<dbReference type="Gene3D" id="1.10.10.60">
    <property type="entry name" value="Homeodomain-like"/>
    <property type="match status" value="1"/>
</dbReference>
<evidence type="ECO:0000256" key="5">
    <source>
        <dbReference type="ARBA" id="ARBA00023015"/>
    </source>
</evidence>
<dbReference type="Pfam" id="PF04552">
    <property type="entry name" value="Sigma54_DBD"/>
    <property type="match status" value="1"/>
</dbReference>
<evidence type="ECO:0000313" key="13">
    <source>
        <dbReference type="Proteomes" id="UP000619838"/>
    </source>
</evidence>
<dbReference type="PANTHER" id="PTHR32248">
    <property type="entry name" value="RNA POLYMERASE SIGMA-54 FACTOR"/>
    <property type="match status" value="1"/>
</dbReference>
<reference evidence="12 13" key="1">
    <citation type="journal article" date="2020" name="Microorganisms">
        <title>Simultaneous Genome Sequencing of Prosthecochloris ethylica and Desulfuromonas acetoxidans within a Syntrophic Mixture Reveals Unique Pili and Protein Interactions.</title>
        <authorList>
            <person name="Kyndt J.A."/>
            <person name="Van Beeumen J.J."/>
            <person name="Meyer T.E."/>
        </authorList>
    </citation>
    <scope>NUCLEOTIDE SEQUENCE [LARGE SCALE GENOMIC DNA]</scope>
    <source>
        <strain evidence="12 13">N3</strain>
    </source>
</reference>
<evidence type="ECO:0000256" key="3">
    <source>
        <dbReference type="ARBA" id="ARBA00022679"/>
    </source>
</evidence>
<evidence type="ECO:0000256" key="8">
    <source>
        <dbReference type="ARBA" id="ARBA00023163"/>
    </source>
</evidence>
<keyword evidence="4" id="KW-0548">Nucleotidyltransferase</keyword>
<comment type="caution">
    <text evidence="12">The sequence shown here is derived from an EMBL/GenBank/DDBJ whole genome shotgun (WGS) entry which is preliminary data.</text>
</comment>
<evidence type="ECO:0000256" key="4">
    <source>
        <dbReference type="ARBA" id="ARBA00022695"/>
    </source>
</evidence>
<keyword evidence="6" id="KW-0731">Sigma factor</keyword>
<dbReference type="InterPro" id="IPR007634">
    <property type="entry name" value="RNA_pol_sigma_54_DNA-bd"/>
</dbReference>
<gene>
    <name evidence="12" type="primary">rpoN</name>
    <name evidence="12" type="ORF">INT08_08230</name>
</gene>
<dbReference type="Pfam" id="PF00309">
    <property type="entry name" value="Sigma54_AID"/>
    <property type="match status" value="1"/>
</dbReference>
<dbReference type="RefSeq" id="WP_175187572.1">
    <property type="nucleotide sequence ID" value="NZ_JABVZQ010000012.1"/>
</dbReference>
<dbReference type="InterPro" id="IPR000394">
    <property type="entry name" value="RNA_pol_sigma_54"/>
</dbReference>
<dbReference type="Gene3D" id="1.10.10.1330">
    <property type="entry name" value="RNA polymerase sigma-54 factor, core-binding domain"/>
    <property type="match status" value="1"/>
</dbReference>